<feature type="transmembrane region" description="Helical" evidence="1">
    <location>
        <begin position="48"/>
        <end position="67"/>
    </location>
</feature>
<protein>
    <recommendedName>
        <fullName evidence="4">Glycosyltransferase RgtA/B/C/D-like domain-containing protein</fullName>
    </recommendedName>
</protein>
<feature type="transmembrane region" description="Helical" evidence="1">
    <location>
        <begin position="79"/>
        <end position="98"/>
    </location>
</feature>
<proteinExistence type="predicted"/>
<keyword evidence="1" id="KW-0812">Transmembrane</keyword>
<keyword evidence="1" id="KW-0472">Membrane</keyword>
<organism evidence="2 3">
    <name type="scientific">Thomasclavelia cocleata</name>
    <dbReference type="NCBI Taxonomy" id="69824"/>
    <lineage>
        <taxon>Bacteria</taxon>
        <taxon>Bacillati</taxon>
        <taxon>Bacillota</taxon>
        <taxon>Erysipelotrichia</taxon>
        <taxon>Erysipelotrichales</taxon>
        <taxon>Coprobacillaceae</taxon>
        <taxon>Thomasclavelia</taxon>
    </lineage>
</organism>
<evidence type="ECO:0008006" key="4">
    <source>
        <dbReference type="Google" id="ProtNLM"/>
    </source>
</evidence>
<keyword evidence="1" id="KW-1133">Transmembrane helix</keyword>
<evidence type="ECO:0000256" key="1">
    <source>
        <dbReference type="SAM" id="Phobius"/>
    </source>
</evidence>
<reference evidence="2 3" key="1">
    <citation type="journal article" date="2020" name="Microbiome">
        <title>Single-cell genomics of uncultured bacteria reveals dietary fiber responders in the mouse gut microbiota.</title>
        <authorList>
            <person name="Chijiiwa R."/>
            <person name="Hosokawa M."/>
            <person name="Kogawa M."/>
            <person name="Nishikawa Y."/>
            <person name="Ide K."/>
            <person name="Sakanashi C."/>
            <person name="Takahashi K."/>
            <person name="Takeyama H."/>
        </authorList>
    </citation>
    <scope>NUCLEOTIDE SEQUENCE [LARGE SCALE GENOMIC DNA]</scope>
    <source>
        <strain evidence="2">IMSAGC_017</strain>
    </source>
</reference>
<feature type="transmembrane region" description="Helical" evidence="1">
    <location>
        <begin position="177"/>
        <end position="194"/>
    </location>
</feature>
<evidence type="ECO:0000313" key="3">
    <source>
        <dbReference type="Proteomes" id="UP000490821"/>
    </source>
</evidence>
<name>A0A829ZDU5_9FIRM</name>
<sequence length="226" mass="26513">MGYMTNDDHGIQNALSGFTTGTPYPYHQFINCILGYLLSFFYRMLPQIQWWYVMSILCMLTGIYYMYRNWLILCRTEDAGRIMTYLPIAFCSFFLWPYYLSRSAFTVVPAIFTLGFLTSLLLPGKGRIRIRDILIPCLACLFGSLIRYETGMVLACYLSLCVFYYCVREEGWNRKMVAALVVYLVVFGASFLGCHQYDKYVASQTETDEFREFNRGRIQYMDYPRL</sequence>
<feature type="transmembrane region" description="Helical" evidence="1">
    <location>
        <begin position="104"/>
        <end position="122"/>
    </location>
</feature>
<accession>A0A829ZDU5</accession>
<feature type="transmembrane region" description="Helical" evidence="1">
    <location>
        <begin position="134"/>
        <end position="165"/>
    </location>
</feature>
<evidence type="ECO:0000313" key="2">
    <source>
        <dbReference type="EMBL" id="GFI42276.1"/>
    </source>
</evidence>
<dbReference type="Proteomes" id="UP000490821">
    <property type="component" value="Unassembled WGS sequence"/>
</dbReference>
<dbReference type="EMBL" id="BLMI01000292">
    <property type="protein sequence ID" value="GFI42276.1"/>
    <property type="molecule type" value="Genomic_DNA"/>
</dbReference>
<gene>
    <name evidence="2" type="ORF">IMSAGC017_02323</name>
</gene>
<comment type="caution">
    <text evidence="2">The sequence shown here is derived from an EMBL/GenBank/DDBJ whole genome shotgun (WGS) entry which is preliminary data.</text>
</comment>
<dbReference type="AlphaFoldDB" id="A0A829ZDU5"/>